<feature type="transmembrane region" description="Helical" evidence="1">
    <location>
        <begin position="164"/>
        <end position="182"/>
    </location>
</feature>
<organism evidence="3 4">
    <name type="scientific">Hydnomerulius pinastri MD-312</name>
    <dbReference type="NCBI Taxonomy" id="994086"/>
    <lineage>
        <taxon>Eukaryota</taxon>
        <taxon>Fungi</taxon>
        <taxon>Dikarya</taxon>
        <taxon>Basidiomycota</taxon>
        <taxon>Agaricomycotina</taxon>
        <taxon>Agaricomycetes</taxon>
        <taxon>Agaricomycetidae</taxon>
        <taxon>Boletales</taxon>
        <taxon>Boletales incertae sedis</taxon>
        <taxon>Leucogyrophana</taxon>
    </lineage>
</organism>
<dbReference type="OrthoDB" id="2971182at2759"/>
<feature type="transmembrane region" description="Helical" evidence="1">
    <location>
        <begin position="194"/>
        <end position="217"/>
    </location>
</feature>
<keyword evidence="1" id="KW-0472">Membrane</keyword>
<keyword evidence="1" id="KW-1133">Transmembrane helix</keyword>
<evidence type="ECO:0000259" key="2">
    <source>
        <dbReference type="Pfam" id="PF20152"/>
    </source>
</evidence>
<feature type="transmembrane region" description="Helical" evidence="1">
    <location>
        <begin position="121"/>
        <end position="144"/>
    </location>
</feature>
<feature type="transmembrane region" description="Helical" evidence="1">
    <location>
        <begin position="88"/>
        <end position="109"/>
    </location>
</feature>
<evidence type="ECO:0000313" key="3">
    <source>
        <dbReference type="EMBL" id="KIJ61229.1"/>
    </source>
</evidence>
<reference evidence="3 4" key="1">
    <citation type="submission" date="2014-04" db="EMBL/GenBank/DDBJ databases">
        <title>Evolutionary Origins and Diversification of the Mycorrhizal Mutualists.</title>
        <authorList>
            <consortium name="DOE Joint Genome Institute"/>
            <consortium name="Mycorrhizal Genomics Consortium"/>
            <person name="Kohler A."/>
            <person name="Kuo A."/>
            <person name="Nagy L.G."/>
            <person name="Floudas D."/>
            <person name="Copeland A."/>
            <person name="Barry K.W."/>
            <person name="Cichocki N."/>
            <person name="Veneault-Fourrey C."/>
            <person name="LaButti K."/>
            <person name="Lindquist E.A."/>
            <person name="Lipzen A."/>
            <person name="Lundell T."/>
            <person name="Morin E."/>
            <person name="Murat C."/>
            <person name="Riley R."/>
            <person name="Ohm R."/>
            <person name="Sun H."/>
            <person name="Tunlid A."/>
            <person name="Henrissat B."/>
            <person name="Grigoriev I.V."/>
            <person name="Hibbett D.S."/>
            <person name="Martin F."/>
        </authorList>
    </citation>
    <scope>NUCLEOTIDE SEQUENCE [LARGE SCALE GENOMIC DNA]</scope>
    <source>
        <strain evidence="3 4">MD-312</strain>
    </source>
</reference>
<evidence type="ECO:0000256" key="1">
    <source>
        <dbReference type="SAM" id="Phobius"/>
    </source>
</evidence>
<keyword evidence="4" id="KW-1185">Reference proteome</keyword>
<protein>
    <recommendedName>
        <fullName evidence="2">DUF6534 domain-containing protein</fullName>
    </recommendedName>
</protein>
<evidence type="ECO:0000313" key="4">
    <source>
        <dbReference type="Proteomes" id="UP000053820"/>
    </source>
</evidence>
<feature type="transmembrane region" description="Helical" evidence="1">
    <location>
        <begin position="47"/>
        <end position="68"/>
    </location>
</feature>
<feature type="domain" description="DUF6534" evidence="2">
    <location>
        <begin position="166"/>
        <end position="252"/>
    </location>
</feature>
<dbReference type="HOGENOM" id="CLU_046025_5_1_1"/>
<feature type="transmembrane region" description="Helical" evidence="1">
    <location>
        <begin position="223"/>
        <end position="248"/>
    </location>
</feature>
<proteinExistence type="predicted"/>
<name>A0A0C9V6K7_9AGAM</name>
<dbReference type="PANTHER" id="PTHR40465:SF1">
    <property type="entry name" value="DUF6534 DOMAIN-CONTAINING PROTEIN"/>
    <property type="match status" value="1"/>
</dbReference>
<keyword evidence="1" id="KW-0812">Transmembrane</keyword>
<sequence>MSTLSFEVMWGPGVVGFMVAVALYGVGIGQFIYYARAFPRDSKPIKALVSLVCILDNFHMCSLSAFYWKLLISCHMNTSYDCTVRMPVVLIIGVFLVYLVTFIVQSFYAHRVWIISGRNKYVTAAVFASAALQLAFGSICIELVSRNQTYVTLFSSKFSPLSAVASAVCDALITLSVFYYLRPSTIRRGSYIKQLSNVFVGMGLFSFINAIAMVILFCIQDHTLGAFLTAAPGIILSKTYVNSMLAVLNARKPIRDQQRAHRTVIELPTIPTIRYSAPAC</sequence>
<dbReference type="EMBL" id="KN839864">
    <property type="protein sequence ID" value="KIJ61229.1"/>
    <property type="molecule type" value="Genomic_DNA"/>
</dbReference>
<dbReference type="InterPro" id="IPR045339">
    <property type="entry name" value="DUF6534"/>
</dbReference>
<feature type="transmembrane region" description="Helical" evidence="1">
    <location>
        <begin position="14"/>
        <end position="35"/>
    </location>
</feature>
<dbReference type="Proteomes" id="UP000053820">
    <property type="component" value="Unassembled WGS sequence"/>
</dbReference>
<accession>A0A0C9V6K7</accession>
<dbReference type="AlphaFoldDB" id="A0A0C9V6K7"/>
<dbReference type="PANTHER" id="PTHR40465">
    <property type="entry name" value="CHROMOSOME 1, WHOLE GENOME SHOTGUN SEQUENCE"/>
    <property type="match status" value="1"/>
</dbReference>
<dbReference type="Pfam" id="PF20152">
    <property type="entry name" value="DUF6534"/>
    <property type="match status" value="1"/>
</dbReference>
<gene>
    <name evidence="3" type="ORF">HYDPIDRAFT_116216</name>
</gene>